<comment type="caution">
    <text evidence="1">The sequence shown here is derived from an EMBL/GenBank/DDBJ whole genome shotgun (WGS) entry which is preliminary data.</text>
</comment>
<dbReference type="EMBL" id="CM043020">
    <property type="protein sequence ID" value="KAI4459503.1"/>
    <property type="molecule type" value="Genomic_DNA"/>
</dbReference>
<proteinExistence type="predicted"/>
<accession>A0ACB9SYC7</accession>
<name>A0ACB9SYC7_HOLOL</name>
<dbReference type="Proteomes" id="UP001056778">
    <property type="component" value="Chromosome 6"/>
</dbReference>
<protein>
    <submittedName>
        <fullName evidence="1">Uncharacterized protein</fullName>
    </submittedName>
</protein>
<keyword evidence="2" id="KW-1185">Reference proteome</keyword>
<sequence length="186" mass="21371">MGSKDPNQWLKWLDELENEEEEGILGEADPTEDDGDYLEESVHDSESEQETEECEDEVARNRDTDEGSVPFYLGKDGSTQWRKHCPPTTRTKAHNLCGFRPGLLNKAASAKSVLECVECFLSENIVEVITISTNIYINHIKANYQRDRDAKSTDTCEIRYIYSYLVLDNLVQLKSRIIDYSEDKHE</sequence>
<reference evidence="1" key="1">
    <citation type="submission" date="2022-04" db="EMBL/GenBank/DDBJ databases">
        <title>Chromosome-scale genome assembly of Holotrichia oblita Faldermann.</title>
        <authorList>
            <person name="Rongchong L."/>
        </authorList>
    </citation>
    <scope>NUCLEOTIDE SEQUENCE</scope>
    <source>
        <strain evidence="1">81SQS9</strain>
    </source>
</reference>
<evidence type="ECO:0000313" key="1">
    <source>
        <dbReference type="EMBL" id="KAI4459503.1"/>
    </source>
</evidence>
<evidence type="ECO:0000313" key="2">
    <source>
        <dbReference type="Proteomes" id="UP001056778"/>
    </source>
</evidence>
<organism evidence="1 2">
    <name type="scientific">Holotrichia oblita</name>
    <name type="common">Chafer beetle</name>
    <dbReference type="NCBI Taxonomy" id="644536"/>
    <lineage>
        <taxon>Eukaryota</taxon>
        <taxon>Metazoa</taxon>
        <taxon>Ecdysozoa</taxon>
        <taxon>Arthropoda</taxon>
        <taxon>Hexapoda</taxon>
        <taxon>Insecta</taxon>
        <taxon>Pterygota</taxon>
        <taxon>Neoptera</taxon>
        <taxon>Endopterygota</taxon>
        <taxon>Coleoptera</taxon>
        <taxon>Polyphaga</taxon>
        <taxon>Scarabaeiformia</taxon>
        <taxon>Scarabaeidae</taxon>
        <taxon>Melolonthinae</taxon>
        <taxon>Holotrichia</taxon>
    </lineage>
</organism>
<gene>
    <name evidence="1" type="ORF">MML48_6g00004131</name>
</gene>